<feature type="domain" description="Major coat protein L-A virus" evidence="1">
    <location>
        <begin position="59"/>
        <end position="343"/>
    </location>
</feature>
<reference evidence="2" key="1">
    <citation type="submission" date="2022-05" db="EMBL/GenBank/DDBJ databases">
        <authorList>
            <person name="Cao W."/>
            <person name="Jia N."/>
            <person name="Lam T.T.-Y."/>
            <person name="Ni X."/>
            <person name="Liu J."/>
        </authorList>
    </citation>
    <scope>NUCLEOTIDE SEQUENCE</scope>
    <source>
        <strain evidence="2">TIGMIC 1</strain>
    </source>
</reference>
<organism evidence="2">
    <name type="scientific">Xian Totiv tick virus 2</name>
    <dbReference type="NCBI Taxonomy" id="2972358"/>
    <lineage>
        <taxon>Viruses</taxon>
        <taxon>Riboviria</taxon>
        <taxon>Orthornavirae</taxon>
        <taxon>Duplornaviricota</taxon>
        <taxon>Chrymotiviricetes</taxon>
        <taxon>Ghabrivirales</taxon>
        <taxon>Totiviridae</taxon>
    </lineage>
</organism>
<evidence type="ECO:0000259" key="1">
    <source>
        <dbReference type="Pfam" id="PF09220"/>
    </source>
</evidence>
<dbReference type="EMBL" id="ON746556">
    <property type="protein sequence ID" value="UYL95675.1"/>
    <property type="molecule type" value="Genomic_RNA"/>
</dbReference>
<protein>
    <submittedName>
        <fullName evidence="2">Capsid protein</fullName>
    </submittedName>
</protein>
<proteinExistence type="predicted"/>
<evidence type="ECO:0000313" key="2">
    <source>
        <dbReference type="EMBL" id="UYL95675.1"/>
    </source>
</evidence>
<dbReference type="SUPFAM" id="SSF82856">
    <property type="entry name" value="L-A virus major coat protein"/>
    <property type="match status" value="1"/>
</dbReference>
<accession>A0A9E8ADB1</accession>
<dbReference type="InterPro" id="IPR036332">
    <property type="entry name" value="Major_coat_LA-virus_sf"/>
</dbReference>
<sequence length="738" mass="82277">MFSLINSLTNAQQASTLGFSKLTTKSKYGINAEVNFSATGVNTTTSVRPNAFFGNEVTALGLIKGEVFEGPNDASGYSAKIVQDDGHVSPVGVYEALRNSPWSSIDMLQNLQMSDYQYTNDNCVGLIYNLLRMYYITNNKDLTYKPDDMFYDNGHVSMYCSDAFGGKHTSQKITDIQFSPITVSVTKPGSPTAFESPAVINYRQLGDKDSAILGAACGSWTSHVPFLISHALPQLVDSLVITTRSPRSEAKLEDLVNVKPSEILIVLDNLINQNNLHAQFDTAYAMLLQVLLMIKPRSIEAYTWVADQPTMYVPQLRTKRGTMPAMLGVESYWPDPEELQTYNSWSAQKQAAYVHSVILQEAVMSSVFEVNNVVGLQTYVYNMTGVAFDNMGLMTDLSLVGHRYGKELNFSPLYAGGLDRFEFLLSVNGPRKVKVKVKDDNAIYHYNLQVARSDVEDIAEQVQELKYMLEDFDELGSLDERQQANRDEIAKQLAELSDAWACDMPNGVVTIDAFVPYVYPVLSIGVNVSGYYQNTNNGTATVRLNQSGTHYTASSSDAFVTFMKTLRMMGYDATGYSSDNSEKMINNWADNASGQFLYSALSVEDEYTYFRIRTDVTQRKACFIELPIIQDELTVTYNLKINNYVVFDQNNARFAAKPMVKVFNNPGLIWNNPDKAVTRTVKLRYQELTQAGFQVATLTQSAIVRPVIKSLFTQVEQHEMTVADAPDPTDPGQPESLA</sequence>
<dbReference type="Gene3D" id="3.90.1840.10">
    <property type="entry name" value="Major capsid protein"/>
    <property type="match status" value="1"/>
</dbReference>
<dbReference type="InterPro" id="IPR015302">
    <property type="entry name" value="Major_coat_LA-virus"/>
</dbReference>
<name>A0A9E8ADB1_9VIRU</name>
<dbReference type="Pfam" id="PF09220">
    <property type="entry name" value="LA-virus_coat"/>
    <property type="match status" value="1"/>
</dbReference>